<dbReference type="PROSITE" id="PS00010">
    <property type="entry name" value="ASX_HYDROXYL"/>
    <property type="match status" value="1"/>
</dbReference>
<name>A0A6P8F5K6_CLUHA</name>
<dbReference type="SUPFAM" id="SSF57196">
    <property type="entry name" value="EGF/Laminin"/>
    <property type="match status" value="1"/>
</dbReference>
<dbReference type="InterPro" id="IPR050671">
    <property type="entry name" value="CD300_family_receptors"/>
</dbReference>
<gene>
    <name evidence="11" type="primary">LOC116219326</name>
</gene>
<dbReference type="GO" id="GO:0005509">
    <property type="term" value="F:calcium ion binding"/>
    <property type="evidence" value="ECO:0007669"/>
    <property type="project" value="InterPro"/>
</dbReference>
<dbReference type="PROSITE" id="PS50026">
    <property type="entry name" value="EGF_3"/>
    <property type="match status" value="1"/>
</dbReference>
<dbReference type="PANTHER" id="PTHR11860">
    <property type="entry name" value="POLYMERIC-IMMUNOGLOBULIN RECEPTOR"/>
    <property type="match status" value="1"/>
</dbReference>
<dbReference type="PROSITE" id="PS01187">
    <property type="entry name" value="EGF_CA"/>
    <property type="match status" value="1"/>
</dbReference>
<keyword evidence="5 6" id="KW-1015">Disulfide bond</keyword>
<dbReference type="GO" id="GO:0004888">
    <property type="term" value="F:transmembrane signaling receptor activity"/>
    <property type="evidence" value="ECO:0007669"/>
    <property type="project" value="TreeGrafter"/>
</dbReference>
<feature type="domain" description="EGF-like" evidence="9">
    <location>
        <begin position="247"/>
        <end position="292"/>
    </location>
</feature>
<evidence type="ECO:0000256" key="2">
    <source>
        <dbReference type="ARBA" id="ARBA00022536"/>
    </source>
</evidence>
<dbReference type="OrthoDB" id="8442846at2759"/>
<keyword evidence="10" id="KW-1185">Reference proteome</keyword>
<comment type="caution">
    <text evidence="6">Lacks conserved residue(s) required for the propagation of feature annotation.</text>
</comment>
<keyword evidence="8" id="KW-0732">Signal</keyword>
<dbReference type="InterPro" id="IPR049883">
    <property type="entry name" value="NOTCH1_EGF-like"/>
</dbReference>
<feature type="signal peptide" evidence="8">
    <location>
        <begin position="1"/>
        <end position="18"/>
    </location>
</feature>
<accession>A0A6P8F5K6</accession>
<evidence type="ECO:0000256" key="1">
    <source>
        <dbReference type="ARBA" id="ARBA00004370"/>
    </source>
</evidence>
<dbReference type="InterPro" id="IPR000742">
    <property type="entry name" value="EGF"/>
</dbReference>
<dbReference type="GO" id="GO:0005886">
    <property type="term" value="C:plasma membrane"/>
    <property type="evidence" value="ECO:0007669"/>
    <property type="project" value="TreeGrafter"/>
</dbReference>
<protein>
    <submittedName>
        <fullName evidence="11">Uncharacterized protein LOC116219326</fullName>
    </submittedName>
</protein>
<reference evidence="11" key="1">
    <citation type="submission" date="2025-08" db="UniProtKB">
        <authorList>
            <consortium name="RefSeq"/>
        </authorList>
    </citation>
    <scope>IDENTIFICATION</scope>
</reference>
<keyword evidence="3" id="KW-0812">Transmembrane</keyword>
<comment type="subcellular location">
    <subcellularLocation>
        <location evidence="1">Membrane</location>
    </subcellularLocation>
</comment>
<evidence type="ECO:0000256" key="4">
    <source>
        <dbReference type="ARBA" id="ARBA00023136"/>
    </source>
</evidence>
<feature type="compositionally biased region" description="Low complexity" evidence="7">
    <location>
        <begin position="231"/>
        <end position="246"/>
    </location>
</feature>
<dbReference type="CDD" id="cd00054">
    <property type="entry name" value="EGF_CA"/>
    <property type="match status" value="1"/>
</dbReference>
<evidence type="ECO:0000256" key="7">
    <source>
        <dbReference type="SAM" id="MobiDB-lite"/>
    </source>
</evidence>
<evidence type="ECO:0000313" key="10">
    <source>
        <dbReference type="Proteomes" id="UP000515152"/>
    </source>
</evidence>
<keyword evidence="4" id="KW-0472">Membrane</keyword>
<dbReference type="RefSeq" id="XP_031418407.1">
    <property type="nucleotide sequence ID" value="XM_031562547.2"/>
</dbReference>
<feature type="chain" id="PRO_5028220716" evidence="8">
    <location>
        <begin position="19"/>
        <end position="436"/>
    </location>
</feature>
<dbReference type="SMART" id="SM00179">
    <property type="entry name" value="EGF_CA"/>
    <property type="match status" value="1"/>
</dbReference>
<dbReference type="InterPro" id="IPR036179">
    <property type="entry name" value="Ig-like_dom_sf"/>
</dbReference>
<evidence type="ECO:0000256" key="3">
    <source>
        <dbReference type="ARBA" id="ARBA00022692"/>
    </source>
</evidence>
<evidence type="ECO:0000313" key="11">
    <source>
        <dbReference type="RefSeq" id="XP_031418407.1"/>
    </source>
</evidence>
<dbReference type="InterPro" id="IPR018097">
    <property type="entry name" value="EGF_Ca-bd_CS"/>
</dbReference>
<dbReference type="Gene3D" id="2.60.40.10">
    <property type="entry name" value="Immunoglobulins"/>
    <property type="match status" value="2"/>
</dbReference>
<feature type="disulfide bond" evidence="6">
    <location>
        <begin position="258"/>
        <end position="275"/>
    </location>
</feature>
<dbReference type="KEGG" id="char:116219326"/>
<evidence type="ECO:0000259" key="9">
    <source>
        <dbReference type="PROSITE" id="PS50026"/>
    </source>
</evidence>
<feature type="region of interest" description="Disordered" evidence="7">
    <location>
        <begin position="231"/>
        <end position="250"/>
    </location>
</feature>
<dbReference type="AlphaFoldDB" id="A0A6P8F5K6"/>
<dbReference type="Proteomes" id="UP000515152">
    <property type="component" value="Chromosome 24"/>
</dbReference>
<evidence type="ECO:0000256" key="6">
    <source>
        <dbReference type="PROSITE-ProRule" id="PRU00076"/>
    </source>
</evidence>
<dbReference type="PANTHER" id="PTHR11860:SF118">
    <property type="entry name" value="CMRF35-LIKE MOLECULE 3-RELATED"/>
    <property type="match status" value="1"/>
</dbReference>
<sequence length="436" mass="47693">MKTLHMITLFLIAAGAEGINVTGYLGGAVRIKCAYPNASLSSEKYLCKRQGSGCVDLIRIRDQSAEKGRFFFSNNDTGYLAVSLAKLTTQDTGQYLCAVGDIQTQITLEVKEDSCCGKGLKMMVPAGQDINITSPYLDAHIPSVKFFCKSFGMHDCRYKRDVQKDHVWENGTPLLSLVDDRKARVLITTMRNFNKFHAASYWCGVEMNWDTNGYLALFNHVQLTLKDWTTTTLPTPSPTPSTSSSSDINECDTDPGICGSESEGNCINTQGSYTCACHPGHSNYGNRQGRCTNLVRGITEQCKESDVGCKLEFLKKLEQNSSVSTSLPLTVVSGLLDALLKTPPDSLVSRGEGVLQATEQLVSRLVKPTHTQSSRNFSTNTTEVEILSIGPNTTLTSVPQLVISNVRLDIDLLGIARKNHGTPATHHLHTIPLLSF</sequence>
<dbReference type="InterPro" id="IPR000152">
    <property type="entry name" value="EGF-type_Asp/Asn_hydroxyl_site"/>
</dbReference>
<evidence type="ECO:0000256" key="5">
    <source>
        <dbReference type="ARBA" id="ARBA00023157"/>
    </source>
</evidence>
<evidence type="ECO:0000256" key="8">
    <source>
        <dbReference type="SAM" id="SignalP"/>
    </source>
</evidence>
<dbReference type="InterPro" id="IPR001881">
    <property type="entry name" value="EGF-like_Ca-bd_dom"/>
</dbReference>
<dbReference type="Gene3D" id="2.10.25.10">
    <property type="entry name" value="Laminin"/>
    <property type="match status" value="1"/>
</dbReference>
<proteinExistence type="predicted"/>
<dbReference type="SUPFAM" id="SSF48726">
    <property type="entry name" value="Immunoglobulin"/>
    <property type="match status" value="1"/>
</dbReference>
<keyword evidence="2 6" id="KW-0245">EGF-like domain</keyword>
<dbReference type="InterPro" id="IPR013783">
    <property type="entry name" value="Ig-like_fold"/>
</dbReference>
<organism evidence="10 11">
    <name type="scientific">Clupea harengus</name>
    <name type="common">Atlantic herring</name>
    <dbReference type="NCBI Taxonomy" id="7950"/>
    <lineage>
        <taxon>Eukaryota</taxon>
        <taxon>Metazoa</taxon>
        <taxon>Chordata</taxon>
        <taxon>Craniata</taxon>
        <taxon>Vertebrata</taxon>
        <taxon>Euteleostomi</taxon>
        <taxon>Actinopterygii</taxon>
        <taxon>Neopterygii</taxon>
        <taxon>Teleostei</taxon>
        <taxon>Clupei</taxon>
        <taxon>Clupeiformes</taxon>
        <taxon>Clupeoidei</taxon>
        <taxon>Clupeidae</taxon>
        <taxon>Clupea</taxon>
    </lineage>
</organism>
<dbReference type="GeneID" id="116219326"/>
<dbReference type="Pfam" id="PF07645">
    <property type="entry name" value="EGF_CA"/>
    <property type="match status" value="1"/>
</dbReference>